<dbReference type="GO" id="GO:0005829">
    <property type="term" value="C:cytosol"/>
    <property type="evidence" value="ECO:0007669"/>
    <property type="project" value="TreeGrafter"/>
</dbReference>
<keyword evidence="3" id="KW-0378">Hydrolase</keyword>
<dbReference type="PANTHER" id="PTHR31223">
    <property type="entry name" value="LOG FAMILY PROTEIN YJL055W"/>
    <property type="match status" value="1"/>
</dbReference>
<dbReference type="GO" id="GO:0008714">
    <property type="term" value="F:AMP nucleosidase activity"/>
    <property type="evidence" value="ECO:0007669"/>
    <property type="project" value="UniProtKB-EC"/>
</dbReference>
<name>A0A397PG03_9SPHN</name>
<dbReference type="Gene3D" id="3.40.50.450">
    <property type="match status" value="1"/>
</dbReference>
<comment type="catalytic activity">
    <reaction evidence="1">
        <text>AMP + H2O = D-ribose 5-phosphate + adenine</text>
        <dbReference type="Rhea" id="RHEA:20129"/>
        <dbReference type="ChEBI" id="CHEBI:15377"/>
        <dbReference type="ChEBI" id="CHEBI:16708"/>
        <dbReference type="ChEBI" id="CHEBI:78346"/>
        <dbReference type="ChEBI" id="CHEBI:456215"/>
        <dbReference type="EC" id="3.2.2.4"/>
    </reaction>
</comment>
<dbReference type="InterPro" id="IPR031100">
    <property type="entry name" value="LOG_fam"/>
</dbReference>
<evidence type="ECO:0000313" key="4">
    <source>
        <dbReference type="EMBL" id="RIA44601.1"/>
    </source>
</evidence>
<evidence type="ECO:0000256" key="2">
    <source>
        <dbReference type="ARBA" id="ARBA00006763"/>
    </source>
</evidence>
<organism evidence="4 5">
    <name type="scientific">Hephaestia caeni</name>
    <dbReference type="NCBI Taxonomy" id="645617"/>
    <lineage>
        <taxon>Bacteria</taxon>
        <taxon>Pseudomonadati</taxon>
        <taxon>Pseudomonadota</taxon>
        <taxon>Alphaproteobacteria</taxon>
        <taxon>Sphingomonadales</taxon>
        <taxon>Sphingomonadaceae</taxon>
        <taxon>Hephaestia</taxon>
    </lineage>
</organism>
<dbReference type="OrthoDB" id="9801098at2"/>
<protein>
    <recommendedName>
        <fullName evidence="3">Cytokinin riboside 5'-monophosphate phosphoribohydrolase</fullName>
        <ecNumber evidence="3">3.2.2.n1</ecNumber>
    </recommendedName>
</protein>
<evidence type="ECO:0000256" key="3">
    <source>
        <dbReference type="RuleBase" id="RU363015"/>
    </source>
</evidence>
<evidence type="ECO:0000313" key="5">
    <source>
        <dbReference type="Proteomes" id="UP000266568"/>
    </source>
</evidence>
<dbReference type="SUPFAM" id="SSF102405">
    <property type="entry name" value="MCP/YpsA-like"/>
    <property type="match status" value="1"/>
</dbReference>
<dbReference type="RefSeq" id="WP_119036233.1">
    <property type="nucleotide sequence ID" value="NZ_QXDC01000003.1"/>
</dbReference>
<dbReference type="GO" id="GO:0009691">
    <property type="term" value="P:cytokinin biosynthetic process"/>
    <property type="evidence" value="ECO:0007669"/>
    <property type="project" value="UniProtKB-UniRule"/>
</dbReference>
<keyword evidence="3" id="KW-0203">Cytokinin biosynthesis</keyword>
<dbReference type="EC" id="3.2.2.n1" evidence="3"/>
<dbReference type="PANTHER" id="PTHR31223:SF70">
    <property type="entry name" value="LOG FAMILY PROTEIN YJL055W"/>
    <property type="match status" value="1"/>
</dbReference>
<dbReference type="InterPro" id="IPR005269">
    <property type="entry name" value="LOG"/>
</dbReference>
<dbReference type="NCBIfam" id="TIGR00730">
    <property type="entry name" value="Rossman fold protein, TIGR00730 family"/>
    <property type="match status" value="1"/>
</dbReference>
<keyword evidence="5" id="KW-1185">Reference proteome</keyword>
<proteinExistence type="inferred from homology"/>
<comment type="caution">
    <text evidence="4">The sequence shown here is derived from an EMBL/GenBank/DDBJ whole genome shotgun (WGS) entry which is preliminary data.</text>
</comment>
<dbReference type="Proteomes" id="UP000266568">
    <property type="component" value="Unassembled WGS sequence"/>
</dbReference>
<dbReference type="EMBL" id="QXDC01000003">
    <property type="protein sequence ID" value="RIA44601.1"/>
    <property type="molecule type" value="Genomic_DNA"/>
</dbReference>
<accession>A0A397PG03</accession>
<evidence type="ECO:0000256" key="1">
    <source>
        <dbReference type="ARBA" id="ARBA00000274"/>
    </source>
</evidence>
<sequence>MKRLAIYCGSATPGDPRYLELARGVGRTLAERGIGVVYGGGRLGLMGAIADSALQAGGEVIGVIPQALVNAEVAHRGLTELHVVETMHERKQRFTDLADGFVTIPGGTGTMDELWEALSWAQLGYHADPVGLLNAFGYYDPLIAFWERMAEVGFLRPQHRGLLIVDATLGGLIDRMTAHQPLAAPITRMKAADL</sequence>
<reference evidence="4 5" key="1">
    <citation type="submission" date="2018-08" db="EMBL/GenBank/DDBJ databases">
        <title>Genomic Encyclopedia of Type Strains, Phase IV (KMG-IV): sequencing the most valuable type-strain genomes for metagenomic binning, comparative biology and taxonomic classification.</title>
        <authorList>
            <person name="Goeker M."/>
        </authorList>
    </citation>
    <scope>NUCLEOTIDE SEQUENCE [LARGE SCALE GENOMIC DNA]</scope>
    <source>
        <strain evidence="4 5">DSM 25527</strain>
    </source>
</reference>
<comment type="similarity">
    <text evidence="2 3">Belongs to the LOG family.</text>
</comment>
<dbReference type="Pfam" id="PF03641">
    <property type="entry name" value="Lysine_decarbox"/>
    <property type="match status" value="1"/>
</dbReference>
<dbReference type="AlphaFoldDB" id="A0A397PG03"/>
<gene>
    <name evidence="4" type="ORF">DFR49_2848</name>
</gene>